<dbReference type="Gene3D" id="2.40.70.10">
    <property type="entry name" value="Acid Proteases"/>
    <property type="match status" value="1"/>
</dbReference>
<gene>
    <name evidence="1" type="ORF">FPE_LOCUS34293</name>
</gene>
<organism evidence="1 2">
    <name type="scientific">Fraxinus pennsylvanica</name>
    <dbReference type="NCBI Taxonomy" id="56036"/>
    <lineage>
        <taxon>Eukaryota</taxon>
        <taxon>Viridiplantae</taxon>
        <taxon>Streptophyta</taxon>
        <taxon>Embryophyta</taxon>
        <taxon>Tracheophyta</taxon>
        <taxon>Spermatophyta</taxon>
        <taxon>Magnoliopsida</taxon>
        <taxon>eudicotyledons</taxon>
        <taxon>Gunneridae</taxon>
        <taxon>Pentapetalae</taxon>
        <taxon>asterids</taxon>
        <taxon>lamiids</taxon>
        <taxon>Lamiales</taxon>
        <taxon>Oleaceae</taxon>
        <taxon>Oleeae</taxon>
        <taxon>Fraxinus</taxon>
    </lineage>
</organism>
<protein>
    <submittedName>
        <fullName evidence="1">Uncharacterized protein</fullName>
    </submittedName>
</protein>
<reference evidence="1" key="1">
    <citation type="submission" date="2023-05" db="EMBL/GenBank/DDBJ databases">
        <authorList>
            <person name="Huff M."/>
        </authorList>
    </citation>
    <scope>NUCLEOTIDE SEQUENCE</scope>
</reference>
<dbReference type="PANTHER" id="PTHR33240">
    <property type="entry name" value="OS08G0508500 PROTEIN"/>
    <property type="match status" value="1"/>
</dbReference>
<name>A0AAD2AER7_9LAMI</name>
<dbReference type="SUPFAM" id="SSF50630">
    <property type="entry name" value="Acid proteases"/>
    <property type="match status" value="1"/>
</dbReference>
<evidence type="ECO:0000313" key="2">
    <source>
        <dbReference type="Proteomes" id="UP000834106"/>
    </source>
</evidence>
<dbReference type="AlphaFoldDB" id="A0AAD2AER7"/>
<evidence type="ECO:0000313" key="1">
    <source>
        <dbReference type="EMBL" id="CAI9786863.1"/>
    </source>
</evidence>
<proteinExistence type="predicted"/>
<keyword evidence="2" id="KW-1185">Reference proteome</keyword>
<sequence>MNIAQYSVEALNRAGVREVDLLGKPSGRSFDYYVLNGTLKRKRRVPRSEKYGLPPRILPPPTGWVTGKEVLESSKKEIQETKAQCDILYVDLSQKDNSTEDKQEVEIDAAEKVIFKRLNMKLTKHLRPLYVKALVNGIPVAKVLIDNGVAINTFPSRMMRTFAKTESDMIPTEVILTSFNGGATSTKGVMPLDITVGTTTRTTVFFFVIDGPTSYNVLLGRDWIHGSRCIPSLLHQCLVFWNDKGEAEVVQADHRPFVVEANSVY</sequence>
<dbReference type="EMBL" id="OU503058">
    <property type="protein sequence ID" value="CAI9786863.1"/>
    <property type="molecule type" value="Genomic_DNA"/>
</dbReference>
<dbReference type="InterPro" id="IPR021109">
    <property type="entry name" value="Peptidase_aspartic_dom_sf"/>
</dbReference>
<accession>A0AAD2AER7</accession>
<dbReference type="PANTHER" id="PTHR33240:SF15">
    <property type="entry name" value="GAG-PRO-LIKE PROTEIN"/>
    <property type="match status" value="1"/>
</dbReference>
<dbReference type="Proteomes" id="UP000834106">
    <property type="component" value="Chromosome 23"/>
</dbReference>